<dbReference type="GO" id="GO:0005758">
    <property type="term" value="C:mitochondrial intermembrane space"/>
    <property type="evidence" value="ECO:0007669"/>
    <property type="project" value="UniProtKB-SubCell"/>
</dbReference>
<evidence type="ECO:0000313" key="17">
    <source>
        <dbReference type="Proteomes" id="UP000593567"/>
    </source>
</evidence>
<dbReference type="PANTHER" id="PTHR12294:SF1">
    <property type="entry name" value="CALCIUM UPTAKE PROTEIN 1, MITOCHONDRIAL"/>
    <property type="match status" value="1"/>
</dbReference>
<evidence type="ECO:0000256" key="13">
    <source>
        <dbReference type="ARBA" id="ARBA00038333"/>
    </source>
</evidence>
<dbReference type="CDD" id="cd15900">
    <property type="entry name" value="EFh_MICU"/>
    <property type="match status" value="1"/>
</dbReference>
<dbReference type="InterPro" id="IPR002048">
    <property type="entry name" value="EF_hand_dom"/>
</dbReference>
<evidence type="ECO:0000259" key="15">
    <source>
        <dbReference type="PROSITE" id="PS50222"/>
    </source>
</evidence>
<organism evidence="16 17">
    <name type="scientific">Bugula neritina</name>
    <name type="common">Brown bryozoan</name>
    <name type="synonym">Sertularia neritina</name>
    <dbReference type="NCBI Taxonomy" id="10212"/>
    <lineage>
        <taxon>Eukaryota</taxon>
        <taxon>Metazoa</taxon>
        <taxon>Spiralia</taxon>
        <taxon>Lophotrochozoa</taxon>
        <taxon>Bryozoa</taxon>
        <taxon>Gymnolaemata</taxon>
        <taxon>Cheilostomatida</taxon>
        <taxon>Flustrina</taxon>
        <taxon>Buguloidea</taxon>
        <taxon>Bugulidae</taxon>
        <taxon>Bugula</taxon>
    </lineage>
</organism>
<dbReference type="GO" id="GO:0051560">
    <property type="term" value="P:mitochondrial calcium ion homeostasis"/>
    <property type="evidence" value="ECO:0007669"/>
    <property type="project" value="TreeGrafter"/>
</dbReference>
<feature type="chain" id="PRO_5029826947" evidence="14">
    <location>
        <begin position="21"/>
        <end position="511"/>
    </location>
</feature>
<dbReference type="Pfam" id="PF13833">
    <property type="entry name" value="EF-hand_8"/>
    <property type="match status" value="1"/>
</dbReference>
<keyword evidence="12" id="KW-0472">Membrane</keyword>
<dbReference type="SUPFAM" id="SSF47473">
    <property type="entry name" value="EF-hand"/>
    <property type="match status" value="2"/>
</dbReference>
<keyword evidence="7" id="KW-0999">Mitochondrion inner membrane</keyword>
<comment type="similarity">
    <text evidence="13">Belongs to the MICU1 family. MICU1 subfamily.</text>
</comment>
<keyword evidence="3" id="KW-0813">Transport</keyword>
<keyword evidence="10" id="KW-0406">Ion transport</keyword>
<evidence type="ECO:0000256" key="10">
    <source>
        <dbReference type="ARBA" id="ARBA00023065"/>
    </source>
</evidence>
<comment type="caution">
    <text evidence="16">The sequence shown here is derived from an EMBL/GenBank/DDBJ whole genome shotgun (WGS) entry which is preliminary data.</text>
</comment>
<comment type="subcellular location">
    <subcellularLocation>
        <location evidence="1">Mitochondrion inner membrane</location>
    </subcellularLocation>
    <subcellularLocation>
        <location evidence="2">Mitochondrion intermembrane space</location>
    </subcellularLocation>
</comment>
<reference evidence="16" key="1">
    <citation type="submission" date="2020-06" db="EMBL/GenBank/DDBJ databases">
        <title>Draft genome of Bugula neritina, a colonial animal packing powerful symbionts and potential medicines.</title>
        <authorList>
            <person name="Rayko M."/>
        </authorList>
    </citation>
    <scope>NUCLEOTIDE SEQUENCE [LARGE SCALE GENOMIC DNA]</scope>
    <source>
        <strain evidence="16">Kwan_BN1</strain>
    </source>
</reference>
<dbReference type="GO" id="GO:0036444">
    <property type="term" value="P:calcium import into the mitochondrion"/>
    <property type="evidence" value="ECO:0007669"/>
    <property type="project" value="UniProtKB-ARBA"/>
</dbReference>
<evidence type="ECO:0000256" key="2">
    <source>
        <dbReference type="ARBA" id="ARBA00004569"/>
    </source>
</evidence>
<dbReference type="GO" id="GO:1990246">
    <property type="term" value="C:uniplex complex"/>
    <property type="evidence" value="ECO:0007669"/>
    <property type="project" value="TreeGrafter"/>
</dbReference>
<evidence type="ECO:0000256" key="6">
    <source>
        <dbReference type="ARBA" id="ARBA00022737"/>
    </source>
</evidence>
<keyword evidence="11" id="KW-0496">Mitochondrion</keyword>
<keyword evidence="14" id="KW-0732">Signal</keyword>
<feature type="domain" description="EF-hand" evidence="15">
    <location>
        <begin position="244"/>
        <end position="279"/>
    </location>
</feature>
<evidence type="ECO:0000313" key="16">
    <source>
        <dbReference type="EMBL" id="KAF6041429.1"/>
    </source>
</evidence>
<dbReference type="Gene3D" id="1.10.238.10">
    <property type="entry name" value="EF-hand"/>
    <property type="match status" value="2"/>
</dbReference>
<feature type="domain" description="EF-hand" evidence="15">
    <location>
        <begin position="437"/>
        <end position="472"/>
    </location>
</feature>
<accession>A0A7J7KTG7</accession>
<gene>
    <name evidence="16" type="ORF">EB796_000276</name>
</gene>
<evidence type="ECO:0000256" key="7">
    <source>
        <dbReference type="ARBA" id="ARBA00022792"/>
    </source>
</evidence>
<keyword evidence="4" id="KW-0109">Calcium transport</keyword>
<evidence type="ECO:0000256" key="4">
    <source>
        <dbReference type="ARBA" id="ARBA00022568"/>
    </source>
</evidence>
<sequence length="511" mass="59097">MHLKLRMLSKLALWRSSVSAVCSRGRTHTKAYDFTNSAYQLTAIKHISSSQSTAGKNIYYGFSQQKNAKPNSFFQRIYMCFLIGTATLIMFKGTAFIKWLDIDVGAREKEIVGAADSQNDDEEEMVVAEVKKKRKTTFREKRIMEYENRIRNYSTPDKIFRYFATLKVKHEDGNYEIYMTPEDFVRSLMPGSLQPEEYGLDKFKKFDPEDSSLKLRKNSIFYHLETHGLISFSDYILLLTLLSTPPKQFELAFKMFDDNGDGNLDQAEYERVQSIIRSRTTVGQRHRDHSTTGNVIKTDSNGALSKYFFGDQLDQKLPYQKFIQFHKDIHDEILWIEFHEVAEQEGDAETISERDFANQILLYAGVSDQKRISVCRRVRKEFKYKKGITFQEYYDFAQVLKSINEIDTALTFYHVAGAAIDKPTLKHVAKTVAKVQLTDHLVDVVFAIFDDNNDEKLSNKEFVAVMKRRLMRGLERPRETGFAKLFTAISACSRSMASETWGRLTSYGTEQ</sequence>
<keyword evidence="5" id="KW-0479">Metal-binding</keyword>
<dbReference type="Proteomes" id="UP000593567">
    <property type="component" value="Unassembled WGS sequence"/>
</dbReference>
<name>A0A7J7KTG7_BUGNE</name>
<dbReference type="InterPro" id="IPR011992">
    <property type="entry name" value="EF-hand-dom_pair"/>
</dbReference>
<proteinExistence type="inferred from homology"/>
<dbReference type="GO" id="GO:0005509">
    <property type="term" value="F:calcium ion binding"/>
    <property type="evidence" value="ECO:0007669"/>
    <property type="project" value="InterPro"/>
</dbReference>
<evidence type="ECO:0000256" key="12">
    <source>
        <dbReference type="ARBA" id="ARBA00023136"/>
    </source>
</evidence>
<dbReference type="InterPro" id="IPR039800">
    <property type="entry name" value="MICU1/2/3"/>
</dbReference>
<dbReference type="AlphaFoldDB" id="A0A7J7KTG7"/>
<dbReference type="InterPro" id="IPR018247">
    <property type="entry name" value="EF_Hand_1_Ca_BS"/>
</dbReference>
<dbReference type="PROSITE" id="PS50222">
    <property type="entry name" value="EF_HAND_2"/>
    <property type="match status" value="2"/>
</dbReference>
<dbReference type="OrthoDB" id="10056860at2759"/>
<evidence type="ECO:0000256" key="3">
    <source>
        <dbReference type="ARBA" id="ARBA00022448"/>
    </source>
</evidence>
<protein>
    <submittedName>
        <fullName evidence="16">MICU1</fullName>
    </submittedName>
</protein>
<evidence type="ECO:0000256" key="11">
    <source>
        <dbReference type="ARBA" id="ARBA00023128"/>
    </source>
</evidence>
<dbReference type="SMART" id="SM00054">
    <property type="entry name" value="EFh"/>
    <property type="match status" value="2"/>
</dbReference>
<dbReference type="PANTHER" id="PTHR12294">
    <property type="entry name" value="EF HAND DOMAIN FAMILY A1,A2-RELATED"/>
    <property type="match status" value="1"/>
</dbReference>
<evidence type="ECO:0000256" key="5">
    <source>
        <dbReference type="ARBA" id="ARBA00022723"/>
    </source>
</evidence>
<evidence type="ECO:0000256" key="1">
    <source>
        <dbReference type="ARBA" id="ARBA00004273"/>
    </source>
</evidence>
<keyword evidence="6" id="KW-0677">Repeat</keyword>
<evidence type="ECO:0000256" key="14">
    <source>
        <dbReference type="SAM" id="SignalP"/>
    </source>
</evidence>
<keyword evidence="9" id="KW-0809">Transit peptide</keyword>
<feature type="signal peptide" evidence="14">
    <location>
        <begin position="1"/>
        <end position="20"/>
    </location>
</feature>
<dbReference type="EMBL" id="VXIV02000049">
    <property type="protein sequence ID" value="KAF6041429.1"/>
    <property type="molecule type" value="Genomic_DNA"/>
</dbReference>
<keyword evidence="8" id="KW-0106">Calcium</keyword>
<keyword evidence="17" id="KW-1185">Reference proteome</keyword>
<evidence type="ECO:0000256" key="9">
    <source>
        <dbReference type="ARBA" id="ARBA00022946"/>
    </source>
</evidence>
<dbReference type="PROSITE" id="PS00018">
    <property type="entry name" value="EF_HAND_1"/>
    <property type="match status" value="1"/>
</dbReference>
<evidence type="ECO:0000256" key="8">
    <source>
        <dbReference type="ARBA" id="ARBA00022837"/>
    </source>
</evidence>